<dbReference type="KEGG" id="abp:AGABI1DRAFT131631"/>
<dbReference type="PANTHER" id="PTHR28112">
    <property type="entry name" value="SRP-INDEPENDENT TARGETING PROTEIN 3"/>
    <property type="match status" value="1"/>
</dbReference>
<dbReference type="AlphaFoldDB" id="K5WZU1"/>
<organism evidence="1 2">
    <name type="scientific">Agaricus bisporus var. burnettii (strain JB137-S8 / ATCC MYA-4627 / FGSC 10392)</name>
    <name type="common">White button mushroom</name>
    <dbReference type="NCBI Taxonomy" id="597362"/>
    <lineage>
        <taxon>Eukaryota</taxon>
        <taxon>Fungi</taxon>
        <taxon>Dikarya</taxon>
        <taxon>Basidiomycota</taxon>
        <taxon>Agaricomycotina</taxon>
        <taxon>Agaricomycetes</taxon>
        <taxon>Agaricomycetidae</taxon>
        <taxon>Agaricales</taxon>
        <taxon>Agaricineae</taxon>
        <taxon>Agaricaceae</taxon>
        <taxon>Agaricus</taxon>
    </lineage>
</organism>
<dbReference type="InParanoid" id="K5WZU1"/>
<dbReference type="OrthoDB" id="18139at2759"/>
<evidence type="ECO:0000313" key="1">
    <source>
        <dbReference type="EMBL" id="EKM76117.1"/>
    </source>
</evidence>
<dbReference type="GO" id="GO:0045047">
    <property type="term" value="P:protein targeting to ER"/>
    <property type="evidence" value="ECO:0007669"/>
    <property type="project" value="InterPro"/>
</dbReference>
<dbReference type="PANTHER" id="PTHR28112:SF1">
    <property type="entry name" value="SRP-INDEPENDENT TARGETING PROTEIN 3"/>
    <property type="match status" value="1"/>
</dbReference>
<dbReference type="GeneID" id="18827484"/>
<accession>K5WZU1</accession>
<name>K5WZU1_AGABU</name>
<evidence type="ECO:0000313" key="2">
    <source>
        <dbReference type="Proteomes" id="UP000008493"/>
    </source>
</evidence>
<proteinExistence type="predicted"/>
<dbReference type="InterPro" id="IPR012098">
    <property type="entry name" value="SND3_fun"/>
</dbReference>
<dbReference type="GO" id="GO:0005739">
    <property type="term" value="C:mitochondrion"/>
    <property type="evidence" value="ECO:0007669"/>
    <property type="project" value="TreeGrafter"/>
</dbReference>
<dbReference type="EMBL" id="JH971405">
    <property type="protein sequence ID" value="EKM76117.1"/>
    <property type="molecule type" value="Genomic_DNA"/>
</dbReference>
<protein>
    <submittedName>
        <fullName evidence="1">Uncharacterized protein</fullName>
    </submittedName>
</protein>
<gene>
    <name evidence="1" type="ORF">AGABI1DRAFT_131631</name>
</gene>
<dbReference type="HOGENOM" id="CLU_1011815_0_0_1"/>
<sequence length="275" mass="30640">MPSKGVQKSLKHAWRLPLTFEQRTWFFNTLCYILPVARFDSWVWAAEKPYVDVRCGQGLIFHLLIEILRPSPSYGSSPRTSPEIMAIPLKIVVSLVALCGSSALVFRSIPVVILATHYYVSLAVYLSSKHVSLTRSQIKRENDQTVLKFSCCPNGAQPSRRSCLPLSPHRSQEHGKLVSTTVNDYDLAEVSKLVSSPLLQVFNSFPSFDPLTWAFPSLFVQALLGVKGIYDAKRVTICLLGKPATGNFKRPFTSQGIVAEKHVGAKKEEQSLPLH</sequence>
<reference evidence="2" key="1">
    <citation type="journal article" date="2012" name="Proc. Natl. Acad. Sci. U.S.A.">
        <title>Genome sequence of the button mushroom Agaricus bisporus reveals mechanisms governing adaptation to a humic-rich ecological niche.</title>
        <authorList>
            <person name="Morin E."/>
            <person name="Kohler A."/>
            <person name="Baker A.R."/>
            <person name="Foulongne-Oriol M."/>
            <person name="Lombard V."/>
            <person name="Nagy L.G."/>
            <person name="Ohm R.A."/>
            <person name="Patyshakuliyeva A."/>
            <person name="Brun A."/>
            <person name="Aerts A.L."/>
            <person name="Bailey A.M."/>
            <person name="Billette C."/>
            <person name="Coutinho P.M."/>
            <person name="Deakin G."/>
            <person name="Doddapaneni H."/>
            <person name="Floudas D."/>
            <person name="Grimwood J."/>
            <person name="Hilden K."/>
            <person name="Kuees U."/>
            <person name="LaButti K.M."/>
            <person name="Lapidus A."/>
            <person name="Lindquist E.A."/>
            <person name="Lucas S.M."/>
            <person name="Murat C."/>
            <person name="Riley R.W."/>
            <person name="Salamov A.A."/>
            <person name="Schmutz J."/>
            <person name="Subramanian V."/>
            <person name="Woesten H.A.B."/>
            <person name="Xu J."/>
            <person name="Eastwood D.C."/>
            <person name="Foster G.D."/>
            <person name="Sonnenberg A.S."/>
            <person name="Cullen D."/>
            <person name="de Vries R.P."/>
            <person name="Lundell T."/>
            <person name="Hibbett D.S."/>
            <person name="Henrissat B."/>
            <person name="Burton K.S."/>
            <person name="Kerrigan R.W."/>
            <person name="Challen M.P."/>
            <person name="Grigoriev I.V."/>
            <person name="Martin F."/>
        </authorList>
    </citation>
    <scope>NUCLEOTIDE SEQUENCE [LARGE SCALE GENOMIC DNA]</scope>
    <source>
        <strain evidence="2">JB137-S8 / ATCC MYA-4627 / FGSC 10392</strain>
    </source>
</reference>
<dbReference type="Proteomes" id="UP000008493">
    <property type="component" value="Unassembled WGS sequence"/>
</dbReference>
<dbReference type="Pfam" id="PF10032">
    <property type="entry name" value="Pho88"/>
    <property type="match status" value="1"/>
</dbReference>
<dbReference type="RefSeq" id="XP_007333279.1">
    <property type="nucleotide sequence ID" value="XM_007333217.1"/>
</dbReference>
<dbReference type="GO" id="GO:0005783">
    <property type="term" value="C:endoplasmic reticulum"/>
    <property type="evidence" value="ECO:0007669"/>
    <property type="project" value="InterPro"/>
</dbReference>
<keyword evidence="2" id="KW-1185">Reference proteome</keyword>